<sequence length="74" mass="8529">MKTLFQTDSQTIILEGTIEKPTDSDWDRINAIIAELSDKHMDEAGIIVYRSSKRSGYKKLIVEWRSKPMLEQDG</sequence>
<accession>X1K060</accession>
<gene>
    <name evidence="1" type="ORF">S03H2_60051</name>
</gene>
<protein>
    <submittedName>
        <fullName evidence="1">Uncharacterized protein</fullName>
    </submittedName>
</protein>
<comment type="caution">
    <text evidence="1">The sequence shown here is derived from an EMBL/GenBank/DDBJ whole genome shotgun (WGS) entry which is preliminary data.</text>
</comment>
<dbReference type="EMBL" id="BARU01038667">
    <property type="protein sequence ID" value="GAH87055.1"/>
    <property type="molecule type" value="Genomic_DNA"/>
</dbReference>
<dbReference type="AlphaFoldDB" id="X1K060"/>
<name>X1K060_9ZZZZ</name>
<proteinExistence type="predicted"/>
<evidence type="ECO:0000313" key="1">
    <source>
        <dbReference type="EMBL" id="GAH87055.1"/>
    </source>
</evidence>
<organism evidence="1">
    <name type="scientific">marine sediment metagenome</name>
    <dbReference type="NCBI Taxonomy" id="412755"/>
    <lineage>
        <taxon>unclassified sequences</taxon>
        <taxon>metagenomes</taxon>
        <taxon>ecological metagenomes</taxon>
    </lineage>
</organism>
<reference evidence="1" key="1">
    <citation type="journal article" date="2014" name="Front. Microbiol.">
        <title>High frequency of phylogenetically diverse reductive dehalogenase-homologous genes in deep subseafloor sedimentary metagenomes.</title>
        <authorList>
            <person name="Kawai M."/>
            <person name="Futagami T."/>
            <person name="Toyoda A."/>
            <person name="Takaki Y."/>
            <person name="Nishi S."/>
            <person name="Hori S."/>
            <person name="Arai W."/>
            <person name="Tsubouchi T."/>
            <person name="Morono Y."/>
            <person name="Uchiyama I."/>
            <person name="Ito T."/>
            <person name="Fujiyama A."/>
            <person name="Inagaki F."/>
            <person name="Takami H."/>
        </authorList>
    </citation>
    <scope>NUCLEOTIDE SEQUENCE</scope>
    <source>
        <strain evidence="1">Expedition CK06-06</strain>
    </source>
</reference>